<dbReference type="AlphaFoldDB" id="A0AAD1X8S1"/>
<feature type="region of interest" description="Disordered" evidence="1">
    <location>
        <begin position="16"/>
        <end position="43"/>
    </location>
</feature>
<evidence type="ECO:0000256" key="1">
    <source>
        <dbReference type="SAM" id="MobiDB-lite"/>
    </source>
</evidence>
<reference evidence="2" key="1">
    <citation type="submission" date="2023-07" db="EMBL/GenBank/DDBJ databases">
        <authorList>
            <consortium name="AG Swart"/>
            <person name="Singh M."/>
            <person name="Singh A."/>
            <person name="Seah K."/>
            <person name="Emmerich C."/>
        </authorList>
    </citation>
    <scope>NUCLEOTIDE SEQUENCE</scope>
    <source>
        <strain evidence="2">DP1</strain>
    </source>
</reference>
<name>A0AAD1X8S1_EUPCR</name>
<organism evidence="2 3">
    <name type="scientific">Euplotes crassus</name>
    <dbReference type="NCBI Taxonomy" id="5936"/>
    <lineage>
        <taxon>Eukaryota</taxon>
        <taxon>Sar</taxon>
        <taxon>Alveolata</taxon>
        <taxon>Ciliophora</taxon>
        <taxon>Intramacronucleata</taxon>
        <taxon>Spirotrichea</taxon>
        <taxon>Hypotrichia</taxon>
        <taxon>Euplotida</taxon>
        <taxon>Euplotidae</taxon>
        <taxon>Moneuplotes</taxon>
    </lineage>
</organism>
<proteinExistence type="predicted"/>
<protein>
    <submittedName>
        <fullName evidence="2">Uncharacterized protein</fullName>
    </submittedName>
</protein>
<comment type="caution">
    <text evidence="2">The sequence shown here is derived from an EMBL/GenBank/DDBJ whole genome shotgun (WGS) entry which is preliminary data.</text>
</comment>
<feature type="region of interest" description="Disordered" evidence="1">
    <location>
        <begin position="65"/>
        <end position="165"/>
    </location>
</feature>
<dbReference type="EMBL" id="CAMPGE010003069">
    <property type="protein sequence ID" value="CAI2361891.1"/>
    <property type="molecule type" value="Genomic_DNA"/>
</dbReference>
<evidence type="ECO:0000313" key="3">
    <source>
        <dbReference type="Proteomes" id="UP001295684"/>
    </source>
</evidence>
<dbReference type="Proteomes" id="UP001295684">
    <property type="component" value="Unassembled WGS sequence"/>
</dbReference>
<keyword evidence="3" id="KW-1185">Reference proteome</keyword>
<feature type="compositionally biased region" description="Basic and acidic residues" evidence="1">
    <location>
        <begin position="27"/>
        <end position="37"/>
    </location>
</feature>
<feature type="compositionally biased region" description="Polar residues" evidence="1">
    <location>
        <begin position="81"/>
        <end position="93"/>
    </location>
</feature>
<sequence>MFYRNKEEWPKILNSMYSIEEETPQPEEPKEPKEAHKPKNFANIGKEELNKHLSGVQSIELRINNSTSILDVKQTDKESSRSSTISIRKNLNENYDPKMREKPPSIYEKVGSIHSVHTQSHSKEPVSKKSLLGPAKTLLNKSRKIAKQRQSRSVSPSKKFQQRREKWVYKPSPDELLNRDPSPSEFRSRCRTNMKNAIDEIKRGFNQNIYMKKVISNIKNRTRIKLNKAAMSVPKIWMSQEELQRTNNAKYKITGSRLKTIFGNKAQNVPKNRNKCSTKHEGLSYTMNTFEYADSRNMNKSAQGILKASNSGKTIKFKNEASPIDYSTTFQCELGNSFESKFSTCNTNDPRVNFPDLDNINEGPFCNSKTMIIQDNQEMKTYSVHEDDFYSNMDSKLGKSLIDLINEKSPNSRVRNKDLRKDSRSRMNFKLPSFPFCKTCNKNNTDFLQNKNYLVFRDERSNSVLYPKDSFISKLQSGELEVANGFKNIKMIHKAIEDYQIKNGASPERDFDYSFAKK</sequence>
<feature type="compositionally biased region" description="Basic residues" evidence="1">
    <location>
        <begin position="141"/>
        <end position="150"/>
    </location>
</feature>
<accession>A0AAD1X8S1</accession>
<evidence type="ECO:0000313" key="2">
    <source>
        <dbReference type="EMBL" id="CAI2361891.1"/>
    </source>
</evidence>
<gene>
    <name evidence="2" type="ORF">ECRASSUSDP1_LOCUS3206</name>
</gene>